<feature type="region of interest" description="Disordered" evidence="1">
    <location>
        <begin position="519"/>
        <end position="547"/>
    </location>
</feature>
<evidence type="ECO:0000256" key="2">
    <source>
        <dbReference type="SAM" id="Phobius"/>
    </source>
</evidence>
<organism evidence="4 5">
    <name type="scientific">Actinomyces viscosus C505</name>
    <dbReference type="NCBI Taxonomy" id="562973"/>
    <lineage>
        <taxon>Bacteria</taxon>
        <taxon>Bacillati</taxon>
        <taxon>Actinomycetota</taxon>
        <taxon>Actinomycetes</taxon>
        <taxon>Actinomycetales</taxon>
        <taxon>Actinomycetaceae</taxon>
        <taxon>Actinomyces</taxon>
    </lineage>
</organism>
<feature type="region of interest" description="Disordered" evidence="1">
    <location>
        <begin position="412"/>
        <end position="438"/>
    </location>
</feature>
<dbReference type="InterPro" id="IPR033435">
    <property type="entry name" value="DUF5129"/>
</dbReference>
<evidence type="ECO:0000256" key="1">
    <source>
        <dbReference type="SAM" id="MobiDB-lite"/>
    </source>
</evidence>
<evidence type="ECO:0000259" key="3">
    <source>
        <dbReference type="Pfam" id="PF17173"/>
    </source>
</evidence>
<dbReference type="eggNOG" id="ENOG50337I7">
    <property type="taxonomic scope" value="Bacteria"/>
</dbReference>
<protein>
    <recommendedName>
        <fullName evidence="3">DUF5129 domain-containing protein</fullName>
    </recommendedName>
</protein>
<accession>F2UYF3</accession>
<dbReference type="Pfam" id="PF17173">
    <property type="entry name" value="DUF5129"/>
    <property type="match status" value="1"/>
</dbReference>
<feature type="transmembrane region" description="Helical" evidence="2">
    <location>
        <begin position="12"/>
        <end position="35"/>
    </location>
</feature>
<dbReference type="EMBL" id="ACRE02000065">
    <property type="protein sequence ID" value="EGE38254.1"/>
    <property type="molecule type" value="Genomic_DNA"/>
</dbReference>
<sequence length="547" mass="59918">MRNAAGVGLGGFRAVLSFFIHVGVASILVASPFVVDNWYSQKHAPRYEPVVEIHDEANALDVDDLEADLKEVRFRKKTHLAVLTVPGQNVVNLNAEVLKYAETQMAGSPWISKDNPNYWRDGLLILAVAPDGRKVGCYVGEDLKISQESQADIQDSAKDHFRAKDWNGGVKSMAERSADLIANGNTPQRTVFLLTLLGVGGVATVWLIWYVWSGPNTSKKYMIARRTFSRVVYGYEETISRAALVPDDNTHGALILSRCRWFDSEYTEVSRMWNELPEPYGFQWYVGATRRSVNDLKERSEALQLFETIVSHAAILFSRASDWPAVWDNECGPVMEDIQALVHLCREAQRSKVAVDGDEEREWAALCLQHLRRLPACLREGSVTPSQALSELDKISDGVRVRVDSLMARIVESDGSRGSSRRRRRYEKMKSEPPANTMSRYEGKWEIAGSKGEYDPRTTIRVNPGTPDVAVLMGVDGGAVDVTDGVVRHQFSSSGGPICHTPVSSLIVGYSAAIPSDISAGSGSGGSSSSGGYDGGGFSGTGSSSSF</sequence>
<dbReference type="Gene3D" id="3.10.310.50">
    <property type="match status" value="1"/>
</dbReference>
<gene>
    <name evidence="4" type="ORF">HMPREF0059_01108</name>
</gene>
<keyword evidence="2" id="KW-0812">Transmembrane</keyword>
<name>F2UYF3_ACTVI</name>
<feature type="transmembrane region" description="Helical" evidence="2">
    <location>
        <begin position="191"/>
        <end position="212"/>
    </location>
</feature>
<proteinExistence type="predicted"/>
<evidence type="ECO:0000313" key="4">
    <source>
        <dbReference type="EMBL" id="EGE38254.1"/>
    </source>
</evidence>
<dbReference type="AlphaFoldDB" id="F2UYF3"/>
<reference evidence="4 5" key="2">
    <citation type="submission" date="2011-10" db="EMBL/GenBank/DDBJ databases">
        <title>The Genome Sequence of Actinomyces viscosus C505.</title>
        <authorList>
            <consortium name="The Broad Institute Genome Sequencing Platform"/>
            <consortium name="The Broad Institute Genome Sequencing Center for Infectious Disease"/>
            <person name="Earl A."/>
            <person name="Ward D."/>
            <person name="Feldgarden M."/>
            <person name="Gevers D."/>
            <person name="Sibley C.D."/>
            <person name="Field T.R."/>
            <person name="Grinwis M."/>
            <person name="Eshaghurshan C.S."/>
            <person name="Surette M.G."/>
            <person name="Young S.K."/>
            <person name="Zeng Q."/>
            <person name="Gargeya S."/>
            <person name="Fitzgerald M."/>
            <person name="Haas B."/>
            <person name="Abouelleil A."/>
            <person name="Alvarado L."/>
            <person name="Arachchi H.M."/>
            <person name="Berlin A."/>
            <person name="Brown A."/>
            <person name="Chapman S.B."/>
            <person name="Chen Z."/>
            <person name="Dunbar C."/>
            <person name="Freedman E."/>
            <person name="Gearin G."/>
            <person name="Goldberg J."/>
            <person name="Griggs A."/>
            <person name="Gujja S."/>
            <person name="Heiman D."/>
            <person name="Howarth C."/>
            <person name="Larson L."/>
            <person name="Lui A."/>
            <person name="MacDonald P.J.P."/>
            <person name="Montmayeur A."/>
            <person name="Murphy C."/>
            <person name="Neiman D."/>
            <person name="Pearson M."/>
            <person name="Priest M."/>
            <person name="Roberts A."/>
            <person name="Saif S."/>
            <person name="Shea T."/>
            <person name="Shenoy N."/>
            <person name="Sisk P."/>
            <person name="Stolte C."/>
            <person name="Sykes S."/>
            <person name="Wortman J."/>
            <person name="Nusbaum C."/>
            <person name="Birren B."/>
        </authorList>
    </citation>
    <scope>NUCLEOTIDE SEQUENCE [LARGE SCALE GENOMIC DNA]</scope>
    <source>
        <strain evidence="4 5">C505</strain>
    </source>
</reference>
<keyword evidence="2" id="KW-0472">Membrane</keyword>
<keyword evidence="2" id="KW-1133">Transmembrane helix</keyword>
<evidence type="ECO:0000313" key="5">
    <source>
        <dbReference type="Proteomes" id="UP000004668"/>
    </source>
</evidence>
<dbReference type="Proteomes" id="UP000004668">
    <property type="component" value="Unassembled WGS sequence"/>
</dbReference>
<feature type="domain" description="DUF5129" evidence="3">
    <location>
        <begin position="54"/>
        <end position="392"/>
    </location>
</feature>
<reference evidence="5" key="1">
    <citation type="submission" date="2010-02" db="EMBL/GenBank/DDBJ databases">
        <title>The Genome Sequence of Prevotella oris strain C735.</title>
        <authorList>
            <consortium name="The Broad Institute Genome Sequencing Platform"/>
            <person name="Ward D."/>
            <person name="Feldgarden M."/>
            <person name="Earl A."/>
            <person name="Young S.K."/>
            <person name="Zeng Q."/>
            <person name="Koehrsen M."/>
            <person name="Alvarado L."/>
            <person name="Berlin A."/>
            <person name="Bochicchio J."/>
            <person name="Borenstein D."/>
            <person name="Chapman S.B."/>
            <person name="Chen Z."/>
            <person name="Engels R."/>
            <person name="Freedman E."/>
            <person name="Gellesch M."/>
            <person name="Goldberg J."/>
            <person name="Griggs A."/>
            <person name="Gujja S."/>
            <person name="Heilman E."/>
            <person name="Heiman D."/>
            <person name="Hepburn T."/>
            <person name="Howarth C."/>
            <person name="Jen D."/>
            <person name="Larson L."/>
            <person name="Mehta T."/>
            <person name="Park D."/>
            <person name="Pearson M."/>
            <person name="Roberts A."/>
            <person name="Saif S."/>
            <person name="Shea T."/>
            <person name="Shenoy N."/>
            <person name="Sisk P."/>
            <person name="Stolte C."/>
            <person name="Sykes S."/>
            <person name="Thomson T."/>
            <person name="Walk T."/>
            <person name="White J."/>
            <person name="Yandava C."/>
            <person name="Sibley C.D."/>
            <person name="Field T.R."/>
            <person name="Grinwis M."/>
            <person name="Eshaghurshan C.S."/>
            <person name="Surette M.G."/>
            <person name="Haas B."/>
            <person name="Nusbaum C."/>
            <person name="Birren B."/>
        </authorList>
    </citation>
    <scope>NUCLEOTIDE SEQUENCE [LARGE SCALE GENOMIC DNA]</scope>
    <source>
        <strain evidence="5">C505</strain>
    </source>
</reference>
<feature type="compositionally biased region" description="Gly residues" evidence="1">
    <location>
        <begin position="522"/>
        <end position="540"/>
    </location>
</feature>
<dbReference type="HOGENOM" id="CLU_036055_0_0_11"/>
<comment type="caution">
    <text evidence="4">The sequence shown here is derived from an EMBL/GenBank/DDBJ whole genome shotgun (WGS) entry which is preliminary data.</text>
</comment>